<keyword evidence="2" id="KW-1185">Reference proteome</keyword>
<dbReference type="EMBL" id="CM047940">
    <property type="protein sequence ID" value="KAI9904826.1"/>
    <property type="molecule type" value="Genomic_DNA"/>
</dbReference>
<sequence length="418" mass="47428">MILAIIVAIGLLFAGWMWYQWKAEGYTQVPWVPDAETVAFSQGKLPAPIEQSNISDYQLPLRTKGRHIVDQTDRRFKLSSVNYYGASDEFFVAGGLDVQHRSVIAQSIRKLGFNSVRLPYADELVYKNPVVDAKKVSANPDLIGLKALDVLEAVTTALTDAGLAVILNNHITSAQWCCGADPCDSGWANDHLGPICRVKQTEEQWIQNWEIVMERFLHNPYVIGADLRNEVRGLWGTMPWRKWAAAAEKCGNRLLKMNKDWLIVVEGTESANDVSGAKKRPVVLDVDNRLVYSAHIYSWSGWGSVGGRFSRRSYASFVNTMRHNWGYLLESDTAPVWVGEFGAPSFPHYGHIKYWNNMFRYLKAVDADFGYWALNPRKPDGIKKEGYSILKDDWMTPVLDYRMKSMTELMRQGYEVEG</sequence>
<proteinExistence type="predicted"/>
<organism evidence="1 2">
    <name type="scientific">Trichothecium roseum</name>
    <dbReference type="NCBI Taxonomy" id="47278"/>
    <lineage>
        <taxon>Eukaryota</taxon>
        <taxon>Fungi</taxon>
        <taxon>Dikarya</taxon>
        <taxon>Ascomycota</taxon>
        <taxon>Pezizomycotina</taxon>
        <taxon>Sordariomycetes</taxon>
        <taxon>Hypocreomycetidae</taxon>
        <taxon>Hypocreales</taxon>
        <taxon>Hypocreales incertae sedis</taxon>
        <taxon>Trichothecium</taxon>
    </lineage>
</organism>
<evidence type="ECO:0000313" key="2">
    <source>
        <dbReference type="Proteomes" id="UP001163324"/>
    </source>
</evidence>
<dbReference type="Proteomes" id="UP001163324">
    <property type="component" value="Chromosome 1"/>
</dbReference>
<gene>
    <name evidence="1" type="ORF">N3K66_001355</name>
</gene>
<accession>A0ACC0VEE0</accession>
<protein>
    <submittedName>
        <fullName evidence="1">Uncharacterized protein</fullName>
    </submittedName>
</protein>
<comment type="caution">
    <text evidence="1">The sequence shown here is derived from an EMBL/GenBank/DDBJ whole genome shotgun (WGS) entry which is preliminary data.</text>
</comment>
<reference evidence="1" key="1">
    <citation type="submission" date="2022-10" db="EMBL/GenBank/DDBJ databases">
        <title>Complete Genome of Trichothecium roseum strain YXFP-22015, a Plant Pathogen Isolated from Citrus.</title>
        <authorList>
            <person name="Wang Y."/>
            <person name="Zhu L."/>
        </authorList>
    </citation>
    <scope>NUCLEOTIDE SEQUENCE</scope>
    <source>
        <strain evidence="1">YXFP-22015</strain>
    </source>
</reference>
<evidence type="ECO:0000313" key="1">
    <source>
        <dbReference type="EMBL" id="KAI9904826.1"/>
    </source>
</evidence>
<name>A0ACC0VEE0_9HYPO</name>